<evidence type="ECO:0000256" key="3">
    <source>
        <dbReference type="ARBA" id="ARBA00014962"/>
    </source>
</evidence>
<sequence length="111" mass="12598">MNFFITDAWAEGSKQAVNNADFLLPMIVFATFFLVYYFFIIRPRLKRQKERLTMLGTVKKGDEIITYGGLLGKVLEVGNNFLQVELAEGIQVKVEKHGVSRVVPKGTMKNL</sequence>
<evidence type="ECO:0000256" key="6">
    <source>
        <dbReference type="ARBA" id="ARBA00022692"/>
    </source>
</evidence>
<keyword evidence="8 11" id="KW-1133">Transmembrane helix</keyword>
<keyword evidence="9" id="KW-0811">Translocation</keyword>
<dbReference type="GO" id="GO:0005886">
    <property type="term" value="C:plasma membrane"/>
    <property type="evidence" value="ECO:0007669"/>
    <property type="project" value="UniProtKB-SubCell"/>
</dbReference>
<dbReference type="AlphaFoldDB" id="A0A7G1QB69"/>
<name>A0A7G1QB69_9GAMM</name>
<feature type="transmembrane region" description="Helical" evidence="11">
    <location>
        <begin position="22"/>
        <end position="41"/>
    </location>
</feature>
<evidence type="ECO:0000256" key="8">
    <source>
        <dbReference type="ARBA" id="ARBA00022989"/>
    </source>
</evidence>
<gene>
    <name evidence="12" type="ORF">NSCAC_1199</name>
</gene>
<evidence type="ECO:0000256" key="11">
    <source>
        <dbReference type="SAM" id="Phobius"/>
    </source>
</evidence>
<evidence type="ECO:0000256" key="5">
    <source>
        <dbReference type="ARBA" id="ARBA00022475"/>
    </source>
</evidence>
<reference evidence="12 13" key="1">
    <citation type="submission" date="2020-03" db="EMBL/GenBank/DDBJ databases">
        <authorList>
            <person name="Picone N."/>
        </authorList>
    </citation>
    <scope>NUCLEOTIDE SEQUENCE [LARGE SCALE GENOMIC DNA]</scope>
    <source>
        <strain evidence="12">NSCAC1</strain>
    </source>
</reference>
<dbReference type="NCBIfam" id="TIGR00739">
    <property type="entry name" value="yajC"/>
    <property type="match status" value="1"/>
</dbReference>
<dbReference type="Pfam" id="PF02699">
    <property type="entry name" value="YajC"/>
    <property type="match status" value="1"/>
</dbReference>
<dbReference type="InterPro" id="IPR003849">
    <property type="entry name" value="Preprotein_translocase_YajC"/>
</dbReference>
<dbReference type="EMBL" id="LR778175">
    <property type="protein sequence ID" value="CAB1276493.1"/>
    <property type="molecule type" value="Genomic_DNA"/>
</dbReference>
<proteinExistence type="inferred from homology"/>
<evidence type="ECO:0000256" key="4">
    <source>
        <dbReference type="ARBA" id="ARBA00022448"/>
    </source>
</evidence>
<dbReference type="Proteomes" id="UP000516072">
    <property type="component" value="Chromosome"/>
</dbReference>
<comment type="subcellular location">
    <subcellularLocation>
        <location evidence="1">Cell membrane</location>
        <topology evidence="1">Single-pass membrane protein</topology>
    </subcellularLocation>
</comment>
<keyword evidence="5" id="KW-1003">Cell membrane</keyword>
<dbReference type="PRINTS" id="PR01853">
    <property type="entry name" value="YAJCTRNLCASE"/>
</dbReference>
<keyword evidence="13" id="KW-1185">Reference proteome</keyword>
<dbReference type="GO" id="GO:0015031">
    <property type="term" value="P:protein transport"/>
    <property type="evidence" value="ECO:0007669"/>
    <property type="project" value="UniProtKB-KW"/>
</dbReference>
<evidence type="ECO:0000256" key="2">
    <source>
        <dbReference type="ARBA" id="ARBA00006742"/>
    </source>
</evidence>
<keyword evidence="7" id="KW-0653">Protein transport</keyword>
<evidence type="ECO:0000256" key="9">
    <source>
        <dbReference type="ARBA" id="ARBA00023010"/>
    </source>
</evidence>
<protein>
    <recommendedName>
        <fullName evidence="3">Sec translocon accessory complex subunit YajC</fullName>
    </recommendedName>
</protein>
<comment type="similarity">
    <text evidence="2">Belongs to the YajC family.</text>
</comment>
<dbReference type="RefSeq" id="WP_197743909.1">
    <property type="nucleotide sequence ID" value="NZ_LR778175.1"/>
</dbReference>
<dbReference type="SMART" id="SM01323">
    <property type="entry name" value="YajC"/>
    <property type="match status" value="1"/>
</dbReference>
<evidence type="ECO:0000256" key="1">
    <source>
        <dbReference type="ARBA" id="ARBA00004162"/>
    </source>
</evidence>
<evidence type="ECO:0000256" key="7">
    <source>
        <dbReference type="ARBA" id="ARBA00022927"/>
    </source>
</evidence>
<dbReference type="PANTHER" id="PTHR33909:SF1">
    <property type="entry name" value="SEC TRANSLOCON ACCESSORY COMPLEX SUBUNIT YAJC"/>
    <property type="match status" value="1"/>
</dbReference>
<dbReference type="PANTHER" id="PTHR33909">
    <property type="entry name" value="SEC TRANSLOCON ACCESSORY COMPLEX SUBUNIT YAJC"/>
    <property type="match status" value="1"/>
</dbReference>
<evidence type="ECO:0000313" key="13">
    <source>
        <dbReference type="Proteomes" id="UP000516072"/>
    </source>
</evidence>
<keyword evidence="6 11" id="KW-0812">Transmembrane</keyword>
<accession>A0A7G1QB69</accession>
<evidence type="ECO:0000313" key="12">
    <source>
        <dbReference type="EMBL" id="CAB1276493.1"/>
    </source>
</evidence>
<dbReference type="KEGG" id="ntg:NSCAC_1199"/>
<organism evidence="12 13">
    <name type="scientific">Candidatus Nitrosacidococcus tergens</name>
    <dbReference type="NCBI Taxonomy" id="553981"/>
    <lineage>
        <taxon>Bacteria</taxon>
        <taxon>Pseudomonadati</taxon>
        <taxon>Pseudomonadota</taxon>
        <taxon>Gammaproteobacteria</taxon>
        <taxon>Chromatiales</taxon>
        <taxon>Chromatiaceae</taxon>
        <taxon>Candidatus Nitrosacidococcus</taxon>
    </lineage>
</organism>
<keyword evidence="4" id="KW-0813">Transport</keyword>
<evidence type="ECO:0000256" key="10">
    <source>
        <dbReference type="ARBA" id="ARBA00023136"/>
    </source>
</evidence>
<keyword evidence="10 11" id="KW-0472">Membrane</keyword>